<feature type="compositionally biased region" description="Basic and acidic residues" evidence="7">
    <location>
        <begin position="206"/>
        <end position="225"/>
    </location>
</feature>
<dbReference type="GO" id="GO:0004712">
    <property type="term" value="F:protein serine/threonine/tyrosine kinase activity"/>
    <property type="evidence" value="ECO:0007669"/>
    <property type="project" value="EnsemblFungi"/>
</dbReference>
<dbReference type="GO" id="GO:0005634">
    <property type="term" value="C:nucleus"/>
    <property type="evidence" value="ECO:0007669"/>
    <property type="project" value="TreeGrafter"/>
</dbReference>
<evidence type="ECO:0000256" key="6">
    <source>
        <dbReference type="PROSITE-ProRule" id="PRU10141"/>
    </source>
</evidence>
<dbReference type="InterPro" id="IPR027084">
    <property type="entry name" value="Mps1_cat"/>
</dbReference>
<evidence type="ECO:0000256" key="2">
    <source>
        <dbReference type="ARBA" id="ARBA00022679"/>
    </source>
</evidence>
<dbReference type="EMBL" id="HE616745">
    <property type="protein sequence ID" value="CCE92044.1"/>
    <property type="molecule type" value="Genomic_DNA"/>
</dbReference>
<feature type="region of interest" description="Disordered" evidence="7">
    <location>
        <begin position="15"/>
        <end position="36"/>
    </location>
</feature>
<evidence type="ECO:0000313" key="10">
    <source>
        <dbReference type="Proteomes" id="UP000005627"/>
    </source>
</evidence>
<dbReference type="CDD" id="cd14131">
    <property type="entry name" value="PKc_Mps1"/>
    <property type="match status" value="1"/>
</dbReference>
<dbReference type="AlphaFoldDB" id="G8ZTV0"/>
<evidence type="ECO:0000256" key="1">
    <source>
        <dbReference type="ARBA" id="ARBA00022527"/>
    </source>
</evidence>
<dbReference type="HOGENOM" id="CLU_019372_0_0_1"/>
<dbReference type="PROSITE" id="PS00107">
    <property type="entry name" value="PROTEIN_KINASE_ATP"/>
    <property type="match status" value="1"/>
</dbReference>
<dbReference type="RefSeq" id="XP_003681255.1">
    <property type="nucleotide sequence ID" value="XM_003681207.1"/>
</dbReference>
<dbReference type="PANTHER" id="PTHR22974">
    <property type="entry name" value="MIXED LINEAGE PROTEIN KINASE"/>
    <property type="match status" value="1"/>
</dbReference>
<dbReference type="GeneID" id="11502478"/>
<dbReference type="GO" id="GO:0004674">
    <property type="term" value="F:protein serine/threonine kinase activity"/>
    <property type="evidence" value="ECO:0007669"/>
    <property type="project" value="UniProtKB-KW"/>
</dbReference>
<dbReference type="GO" id="GO:0000776">
    <property type="term" value="C:kinetochore"/>
    <property type="evidence" value="ECO:0007669"/>
    <property type="project" value="EnsemblFungi"/>
</dbReference>
<dbReference type="SUPFAM" id="SSF56112">
    <property type="entry name" value="Protein kinase-like (PK-like)"/>
    <property type="match status" value="1"/>
</dbReference>
<dbReference type="GO" id="GO:0005816">
    <property type="term" value="C:spindle pole body"/>
    <property type="evidence" value="ECO:0007669"/>
    <property type="project" value="EnsemblFungi"/>
</dbReference>
<dbReference type="FunFam" id="1.10.510.10:FF:000377">
    <property type="entry name" value="Checkpoint protein kinase"/>
    <property type="match status" value="1"/>
</dbReference>
<evidence type="ECO:0000313" key="9">
    <source>
        <dbReference type="EMBL" id="CCE92044.1"/>
    </source>
</evidence>
<reference evidence="9 10" key="1">
    <citation type="journal article" date="2011" name="Proc. Natl. Acad. Sci. U.S.A.">
        <title>Evolutionary erosion of yeast sex chromosomes by mating-type switching accidents.</title>
        <authorList>
            <person name="Gordon J.L."/>
            <person name="Armisen D."/>
            <person name="Proux-Wera E."/>
            <person name="Oheigeartaigh S.S."/>
            <person name="Byrne K.P."/>
            <person name="Wolfe K.H."/>
        </authorList>
    </citation>
    <scope>NUCLEOTIDE SEQUENCE [LARGE SCALE GENOMIC DNA]</scope>
    <source>
        <strain evidence="10">ATCC 10662 / CBS 1146 / NBRC 0425 / NCYC 2629 / NRRL Y-866</strain>
    </source>
</reference>
<dbReference type="PROSITE" id="PS00108">
    <property type="entry name" value="PROTEIN_KINASE_ST"/>
    <property type="match status" value="1"/>
</dbReference>
<dbReference type="InParanoid" id="G8ZTV0"/>
<dbReference type="GO" id="GO:0007094">
    <property type="term" value="P:mitotic spindle assembly checkpoint signaling"/>
    <property type="evidence" value="ECO:0007669"/>
    <property type="project" value="EnsemblFungi"/>
</dbReference>
<dbReference type="GO" id="GO:0005524">
    <property type="term" value="F:ATP binding"/>
    <property type="evidence" value="ECO:0007669"/>
    <property type="project" value="UniProtKB-UniRule"/>
</dbReference>
<dbReference type="FunCoup" id="G8ZTV0">
    <property type="interactions" value="422"/>
</dbReference>
<dbReference type="GO" id="GO:0030474">
    <property type="term" value="P:spindle pole body duplication"/>
    <property type="evidence" value="ECO:0007669"/>
    <property type="project" value="EnsemblFungi"/>
</dbReference>
<evidence type="ECO:0000256" key="3">
    <source>
        <dbReference type="ARBA" id="ARBA00022741"/>
    </source>
</evidence>
<feature type="compositionally biased region" description="Basic and acidic residues" evidence="7">
    <location>
        <begin position="428"/>
        <end position="438"/>
    </location>
</feature>
<dbReference type="PROSITE" id="PS50011">
    <property type="entry name" value="PROTEIN_KINASE_DOM"/>
    <property type="match status" value="1"/>
</dbReference>
<organism evidence="9 10">
    <name type="scientific">Torulaspora delbrueckii</name>
    <name type="common">Yeast</name>
    <name type="synonym">Candida colliculosa</name>
    <dbReference type="NCBI Taxonomy" id="4950"/>
    <lineage>
        <taxon>Eukaryota</taxon>
        <taxon>Fungi</taxon>
        <taxon>Dikarya</taxon>
        <taxon>Ascomycota</taxon>
        <taxon>Saccharomycotina</taxon>
        <taxon>Saccharomycetes</taxon>
        <taxon>Saccharomycetales</taxon>
        <taxon>Saccharomycetaceae</taxon>
        <taxon>Torulaspora</taxon>
    </lineage>
</organism>
<dbReference type="Gene3D" id="1.10.510.10">
    <property type="entry name" value="Transferase(Phosphotransferase) domain 1"/>
    <property type="match status" value="1"/>
</dbReference>
<dbReference type="Pfam" id="PF00069">
    <property type="entry name" value="Pkinase"/>
    <property type="match status" value="1"/>
</dbReference>
<dbReference type="KEGG" id="tdl:TDEL_0D04600"/>
<dbReference type="OrthoDB" id="20524at2759"/>
<dbReference type="GO" id="GO:0043515">
    <property type="term" value="F:kinetochore binding"/>
    <property type="evidence" value="ECO:0007669"/>
    <property type="project" value="EnsemblFungi"/>
</dbReference>
<keyword evidence="2" id="KW-0808">Transferase</keyword>
<evidence type="ECO:0000256" key="4">
    <source>
        <dbReference type="ARBA" id="ARBA00022777"/>
    </source>
</evidence>
<dbReference type="InterPro" id="IPR000719">
    <property type="entry name" value="Prot_kinase_dom"/>
</dbReference>
<proteinExistence type="predicted"/>
<dbReference type="Gene3D" id="3.30.200.20">
    <property type="entry name" value="Phosphorylase Kinase, domain 1"/>
    <property type="match status" value="1"/>
</dbReference>
<evidence type="ECO:0000256" key="7">
    <source>
        <dbReference type="SAM" id="MobiDB-lite"/>
    </source>
</evidence>
<dbReference type="GO" id="GO:0034501">
    <property type="term" value="P:protein localization to kinetochore"/>
    <property type="evidence" value="ECO:0007669"/>
    <property type="project" value="EnsemblFungi"/>
</dbReference>
<feature type="binding site" evidence="6">
    <location>
        <position position="499"/>
    </location>
    <ligand>
        <name>ATP</name>
        <dbReference type="ChEBI" id="CHEBI:30616"/>
    </ligand>
</feature>
<feature type="region of interest" description="Disordered" evidence="7">
    <location>
        <begin position="205"/>
        <end position="225"/>
    </location>
</feature>
<dbReference type="Proteomes" id="UP000005627">
    <property type="component" value="Chromosome 4"/>
</dbReference>
<dbReference type="GO" id="GO:0005777">
    <property type="term" value="C:peroxisome"/>
    <property type="evidence" value="ECO:0007669"/>
    <property type="project" value="EnsemblFungi"/>
</dbReference>
<dbReference type="SMART" id="SM00220">
    <property type="entry name" value="S_TKc"/>
    <property type="match status" value="1"/>
</dbReference>
<dbReference type="InterPro" id="IPR008271">
    <property type="entry name" value="Ser/Thr_kinase_AS"/>
</dbReference>
<keyword evidence="1" id="KW-0723">Serine/threonine-protein kinase</keyword>
<dbReference type="GO" id="GO:0051225">
    <property type="term" value="P:spindle assembly"/>
    <property type="evidence" value="ECO:0007669"/>
    <property type="project" value="EnsemblFungi"/>
</dbReference>
<sequence>MSEYLGIYPSSLERKKSHAAYKDDSDDEKITGPPKLSDFGVALLMEKENMAPSMVRRGEPSPNSFKRELKTRFGPTNTDYFSGSNNQTSFSQTYVSANSGEPSQSTIFAQSRFNQQPSMTTMDTNGIKIPASDLETSFGRIKSMQQNMREELTTRHAQRRSRRFLHGTRIGVLGPAKRASSTNGADMSDLSIGNVQMVQQTDNTPLEEHREVQSPAEIKPDLTKKETRTRDVLDYKSIDFGDMNPVQYLKLHNLSSSELPKLSKVYFERQREEIHQMALQKSISSREALTNKVQRSFSSISSSGNSIRRESSMPLYPRRKLSDTSVSSAAKTSFQSSFSSPLAYPKKNFLIDQPVVTSKPAADHGKNLTKQYAQREQYTLESSFKKREALANIDINRNSQESLQQPKRFKPIRTQEQLSESHLPEPYVNKEEYLNREPPKPRATKRVEILEPKPSQGQSRKNVVKVNDVEYEKVELLGRGGSSKVYKVRDRSNNVYALKRVVFDEFDDSSVSGFKGEIELLKKLENQNRVVQLVDHEMEHGVLYLIMECGDHDLSRILNHRAGMPLDMEFVRYHAREMLRCVKVVHDSGIVHSDLKPANFVFVKGILKIIDFGIANAVPDHTVNIYRENQIGTPNYMAPEALVAMNYTQDDEKYQQQNRWKVGKPSDIWSCGCIIYQMIYGRPPYGGFQGQNRLLAIMNPDVKIIFSDKTSRDETIPRSALDTMKACLTRNPDKRLTVDEVLESNFLKPLMVTPFFIRDLIKNAVRYGADQKEVSKEKVEELADDVLSRLSDFRL</sequence>
<gene>
    <name evidence="9" type="primary">TDEL0D04600</name>
    <name evidence="9" type="ORF">TDEL_0D04600</name>
</gene>
<dbReference type="InterPro" id="IPR011009">
    <property type="entry name" value="Kinase-like_dom_sf"/>
</dbReference>
<protein>
    <recommendedName>
        <fullName evidence="8">Protein kinase domain-containing protein</fullName>
    </recommendedName>
</protein>
<keyword evidence="10" id="KW-1185">Reference proteome</keyword>
<dbReference type="FunFam" id="3.30.200.20:FF:000131">
    <property type="entry name" value="Dual specificity protein kinase TTK"/>
    <property type="match status" value="1"/>
</dbReference>
<dbReference type="PANTHER" id="PTHR22974:SF21">
    <property type="entry name" value="DUAL SPECIFICITY PROTEIN KINASE TTK"/>
    <property type="match status" value="1"/>
</dbReference>
<evidence type="ECO:0000259" key="8">
    <source>
        <dbReference type="PROSITE" id="PS50011"/>
    </source>
</evidence>
<dbReference type="STRING" id="1076872.G8ZTV0"/>
<feature type="region of interest" description="Disordered" evidence="7">
    <location>
        <begin position="395"/>
        <end position="438"/>
    </location>
</feature>
<feature type="compositionally biased region" description="Polar residues" evidence="7">
    <location>
        <begin position="395"/>
        <end position="405"/>
    </location>
</feature>
<evidence type="ECO:0000256" key="5">
    <source>
        <dbReference type="ARBA" id="ARBA00022840"/>
    </source>
</evidence>
<name>G8ZTV0_TORDE</name>
<dbReference type="GO" id="GO:0051988">
    <property type="term" value="P:regulation of attachment of spindle microtubules to kinetochore"/>
    <property type="evidence" value="ECO:0007669"/>
    <property type="project" value="EnsemblFungi"/>
</dbReference>
<keyword evidence="3 6" id="KW-0547">Nucleotide-binding</keyword>
<dbReference type="InterPro" id="IPR017441">
    <property type="entry name" value="Protein_kinase_ATP_BS"/>
</dbReference>
<dbReference type="eggNOG" id="KOG0596">
    <property type="taxonomic scope" value="Eukaryota"/>
</dbReference>
<keyword evidence="5 6" id="KW-0067">ATP-binding</keyword>
<dbReference type="GO" id="GO:0031134">
    <property type="term" value="P:sister chromatid biorientation"/>
    <property type="evidence" value="ECO:0007669"/>
    <property type="project" value="EnsemblFungi"/>
</dbReference>
<feature type="domain" description="Protein kinase" evidence="8">
    <location>
        <begin position="471"/>
        <end position="756"/>
    </location>
</feature>
<accession>G8ZTV0</accession>
<dbReference type="GO" id="GO:0033316">
    <property type="term" value="P:meiotic spindle assembly checkpoint signaling"/>
    <property type="evidence" value="ECO:0007669"/>
    <property type="project" value="TreeGrafter"/>
</dbReference>
<keyword evidence="4" id="KW-0418">Kinase</keyword>